<feature type="domain" description="NurA" evidence="1">
    <location>
        <begin position="58"/>
        <end position="286"/>
    </location>
</feature>
<dbReference type="EMBL" id="CAVN010000085">
    <property type="protein sequence ID" value="CDF57183.1"/>
    <property type="molecule type" value="Genomic_DNA"/>
</dbReference>
<dbReference type="OrthoDB" id="2986419at2"/>
<reference evidence="2" key="1">
    <citation type="submission" date="2013-03" db="EMBL/GenBank/DDBJ databases">
        <title>Draft genome sequence of the hydrogen-ethanol-producing anaerobic alkalithermophilic Caloramator celere.</title>
        <authorList>
            <person name="Ciranna A."/>
            <person name="Larjo A."/>
            <person name="Kivisto A."/>
            <person name="Santala V."/>
            <person name="Roos C."/>
            <person name="Karp M."/>
        </authorList>
    </citation>
    <scope>NUCLEOTIDE SEQUENCE [LARGE SCALE GENOMIC DNA]</scope>
    <source>
        <strain evidence="2">DSM 8682</strain>
    </source>
</reference>
<dbReference type="Proteomes" id="UP000014923">
    <property type="component" value="Unassembled WGS sequence"/>
</dbReference>
<protein>
    <recommendedName>
        <fullName evidence="1">NurA domain-containing protein</fullName>
    </recommendedName>
</protein>
<evidence type="ECO:0000313" key="3">
    <source>
        <dbReference type="Proteomes" id="UP000014923"/>
    </source>
</evidence>
<gene>
    <name evidence="2" type="ORF">TCEL_00078</name>
</gene>
<organism evidence="2 3">
    <name type="scientific">Thermobrachium celere DSM 8682</name>
    <dbReference type="NCBI Taxonomy" id="941824"/>
    <lineage>
        <taxon>Bacteria</taxon>
        <taxon>Bacillati</taxon>
        <taxon>Bacillota</taxon>
        <taxon>Clostridia</taxon>
        <taxon>Eubacteriales</taxon>
        <taxon>Clostridiaceae</taxon>
        <taxon>Thermobrachium</taxon>
    </lineage>
</organism>
<accession>R7RPE2</accession>
<name>R7RPE2_9CLOT</name>
<dbReference type="InterPro" id="IPR018977">
    <property type="entry name" value="NurA_domain"/>
</dbReference>
<dbReference type="SMART" id="SM00933">
    <property type="entry name" value="NurA"/>
    <property type="match status" value="1"/>
</dbReference>
<dbReference type="HOGENOM" id="CLU_836257_0_0_9"/>
<comment type="caution">
    <text evidence="2">The sequence shown here is derived from an EMBL/GenBank/DDBJ whole genome shotgun (WGS) entry which is preliminary data.</text>
</comment>
<proteinExistence type="predicted"/>
<dbReference type="RefSeq" id="WP_018660111.1">
    <property type="nucleotide sequence ID" value="NZ_HF952018.1"/>
</dbReference>
<evidence type="ECO:0000259" key="1">
    <source>
        <dbReference type="SMART" id="SM00933"/>
    </source>
</evidence>
<evidence type="ECO:0000313" key="2">
    <source>
        <dbReference type="EMBL" id="CDF57183.1"/>
    </source>
</evidence>
<dbReference type="eggNOG" id="COG1630">
    <property type="taxonomic scope" value="Bacteria"/>
</dbReference>
<keyword evidence="3" id="KW-1185">Reference proteome</keyword>
<sequence length="317" mass="36231">MFNDIKKKLEDLNVILKDKNKSLNKLEIREYLIKNDIANIKSAKKLSDEEIKGVSCDKGIVAVDGSINNFGGLYPHYISLIRAVALCTKGYKAEYEDVYTPLLEEKMTQEEDAIKRRSSMSKLEIKAAVDAINNCEANIILMDGSLLHYKIDCPYEWEELKKIAIESGKIIVGVTEEVKTKDIAEILKTSGKINDEVVYDREILFNMLNIGEYLYFKKEIKTSKKDSGIKSFYARFSEDPQAIGVDFLKEQELYADSLLSLIYTITFCKSRGLPYIIDLVDVEAKMTDEKVKALVEGYLDKDVVEVYFNPKRNKRGY</sequence>
<dbReference type="AlphaFoldDB" id="R7RPE2"/>
<dbReference type="Pfam" id="PF09376">
    <property type="entry name" value="NurA"/>
    <property type="match status" value="1"/>
</dbReference>